<protein>
    <submittedName>
        <fullName evidence="2">Transcriptional regulator</fullName>
    </submittedName>
</protein>
<reference evidence="1" key="1">
    <citation type="submission" date="2012-09" db="EMBL/GenBank/DDBJ databases">
        <authorList>
            <person name="Martin A.A."/>
        </authorList>
    </citation>
    <scope>NUCLEOTIDE SEQUENCE</scope>
</reference>
<keyword evidence="1" id="KW-1185">Reference proteome</keyword>
<proteinExistence type="predicted"/>
<evidence type="ECO:0000313" key="2">
    <source>
        <dbReference type="WBParaSite" id="ACAC_0000091201-mRNA-1"/>
    </source>
</evidence>
<dbReference type="Proteomes" id="UP000035642">
    <property type="component" value="Unassembled WGS sequence"/>
</dbReference>
<dbReference type="AlphaFoldDB" id="A0A0K0CUK4"/>
<reference evidence="2" key="2">
    <citation type="submission" date="2017-02" db="UniProtKB">
        <authorList>
            <consortium name="WormBaseParasite"/>
        </authorList>
    </citation>
    <scope>IDENTIFICATION</scope>
</reference>
<evidence type="ECO:0000313" key="1">
    <source>
        <dbReference type="Proteomes" id="UP000035642"/>
    </source>
</evidence>
<sequence length="65" mass="7296">MTLSPLMGFLHPDNVHRMTDLAVELSSLAARSIAKNEKDVQPLGKTELSRNSWKTGGWLARIEYN</sequence>
<name>A0A0K0CUK4_ANGCA</name>
<organism evidence="1 2">
    <name type="scientific">Angiostrongylus cantonensis</name>
    <name type="common">Rat lungworm</name>
    <dbReference type="NCBI Taxonomy" id="6313"/>
    <lineage>
        <taxon>Eukaryota</taxon>
        <taxon>Metazoa</taxon>
        <taxon>Ecdysozoa</taxon>
        <taxon>Nematoda</taxon>
        <taxon>Chromadorea</taxon>
        <taxon>Rhabditida</taxon>
        <taxon>Rhabditina</taxon>
        <taxon>Rhabditomorpha</taxon>
        <taxon>Strongyloidea</taxon>
        <taxon>Metastrongylidae</taxon>
        <taxon>Angiostrongylus</taxon>
    </lineage>
</organism>
<dbReference type="WBParaSite" id="ACAC_0000091201-mRNA-1">
    <property type="protein sequence ID" value="ACAC_0000091201-mRNA-1"/>
    <property type="gene ID" value="ACAC_0000091201"/>
</dbReference>
<accession>A0A0K0CUK4</accession>